<keyword evidence="3" id="KW-1185">Reference proteome</keyword>
<dbReference type="Gene3D" id="1.10.287.70">
    <property type="match status" value="1"/>
</dbReference>
<organism evidence="2 3">
    <name type="scientific">Portunus trituberculatus</name>
    <name type="common">Swimming crab</name>
    <name type="synonym">Neptunus trituberculatus</name>
    <dbReference type="NCBI Taxonomy" id="210409"/>
    <lineage>
        <taxon>Eukaryota</taxon>
        <taxon>Metazoa</taxon>
        <taxon>Ecdysozoa</taxon>
        <taxon>Arthropoda</taxon>
        <taxon>Crustacea</taxon>
        <taxon>Multicrustacea</taxon>
        <taxon>Malacostraca</taxon>
        <taxon>Eumalacostraca</taxon>
        <taxon>Eucarida</taxon>
        <taxon>Decapoda</taxon>
        <taxon>Pleocyemata</taxon>
        <taxon>Brachyura</taxon>
        <taxon>Eubrachyura</taxon>
        <taxon>Portunoidea</taxon>
        <taxon>Portunidae</taxon>
        <taxon>Portuninae</taxon>
        <taxon>Portunus</taxon>
    </lineage>
</organism>
<proteinExistence type="predicted"/>
<gene>
    <name evidence="2" type="ORF">E2C01_055832</name>
</gene>
<evidence type="ECO:0000256" key="1">
    <source>
        <dbReference type="SAM" id="Phobius"/>
    </source>
</evidence>
<dbReference type="OrthoDB" id="6373973at2759"/>
<comment type="caution">
    <text evidence="2">The sequence shown here is derived from an EMBL/GenBank/DDBJ whole genome shotgun (WGS) entry which is preliminary data.</text>
</comment>
<keyword evidence="1" id="KW-0812">Transmembrane</keyword>
<name>A0A5B7GVT4_PORTR</name>
<dbReference type="AlphaFoldDB" id="A0A5B7GVT4"/>
<dbReference type="Proteomes" id="UP000324222">
    <property type="component" value="Unassembled WGS sequence"/>
</dbReference>
<feature type="transmembrane region" description="Helical" evidence="1">
    <location>
        <begin position="6"/>
        <end position="27"/>
    </location>
</feature>
<sequence>MFVGWWWLYCTLFIVVYRSSLIAHLSVPGTANAIDSFEQMLDEGGWTWGYEPSYGSGWEWFKTNTNPIIKRIYEGMEVLEFPEQMERVLKGRHALITWKYKIKSLVAALYTDEYGNTPIYTARQVYFNYGGYGWCFR</sequence>
<reference evidence="2 3" key="1">
    <citation type="submission" date="2019-05" db="EMBL/GenBank/DDBJ databases">
        <title>Another draft genome of Portunus trituberculatus and its Hox gene families provides insights of decapod evolution.</title>
        <authorList>
            <person name="Jeong J.-H."/>
            <person name="Song I."/>
            <person name="Kim S."/>
            <person name="Choi T."/>
            <person name="Kim D."/>
            <person name="Ryu S."/>
            <person name="Kim W."/>
        </authorList>
    </citation>
    <scope>NUCLEOTIDE SEQUENCE [LARGE SCALE GENOMIC DNA]</scope>
    <source>
        <tissue evidence="2">Muscle</tissue>
    </source>
</reference>
<keyword evidence="1" id="KW-1133">Transmembrane helix</keyword>
<accession>A0A5B7GVT4</accession>
<protein>
    <submittedName>
        <fullName evidence="2">Uncharacterized protein</fullName>
    </submittedName>
</protein>
<keyword evidence="1" id="KW-0472">Membrane</keyword>
<dbReference type="EMBL" id="VSRR010018892">
    <property type="protein sequence ID" value="MPC61756.1"/>
    <property type="molecule type" value="Genomic_DNA"/>
</dbReference>
<evidence type="ECO:0000313" key="3">
    <source>
        <dbReference type="Proteomes" id="UP000324222"/>
    </source>
</evidence>
<evidence type="ECO:0000313" key="2">
    <source>
        <dbReference type="EMBL" id="MPC61756.1"/>
    </source>
</evidence>